<dbReference type="EMBL" id="ML732835">
    <property type="protein sequence ID" value="KAB8270136.1"/>
    <property type="molecule type" value="Genomic_DNA"/>
</dbReference>
<dbReference type="AlphaFoldDB" id="A0A5N6IUD6"/>
<dbReference type="Proteomes" id="UP000326289">
    <property type="component" value="Unassembled WGS sequence"/>
</dbReference>
<protein>
    <submittedName>
        <fullName evidence="2">Uncharacterized protein</fullName>
    </submittedName>
</protein>
<gene>
    <name evidence="2" type="ORF">BDV30DRAFT_215752</name>
</gene>
<sequence>MVFIFSNHKTLSKSKGLQRSTWQLAFCCLGYLILTTIMLLRRDFKYKLPSASPALNNPLIHTHIYRLPV</sequence>
<organism evidence="2 3">
    <name type="scientific">Aspergillus minisclerotigenes</name>
    <dbReference type="NCBI Taxonomy" id="656917"/>
    <lineage>
        <taxon>Eukaryota</taxon>
        <taxon>Fungi</taxon>
        <taxon>Dikarya</taxon>
        <taxon>Ascomycota</taxon>
        <taxon>Pezizomycotina</taxon>
        <taxon>Eurotiomycetes</taxon>
        <taxon>Eurotiomycetidae</taxon>
        <taxon>Eurotiales</taxon>
        <taxon>Aspergillaceae</taxon>
        <taxon>Aspergillus</taxon>
        <taxon>Aspergillus subgen. Circumdati</taxon>
    </lineage>
</organism>
<evidence type="ECO:0000313" key="3">
    <source>
        <dbReference type="Proteomes" id="UP000326289"/>
    </source>
</evidence>
<evidence type="ECO:0000256" key="1">
    <source>
        <dbReference type="SAM" id="Phobius"/>
    </source>
</evidence>
<reference evidence="2 3" key="1">
    <citation type="submission" date="2019-04" db="EMBL/GenBank/DDBJ databases">
        <title>Fungal friends and foes A comparative genomics study of 23 Aspergillus species from section Flavi.</title>
        <authorList>
            <consortium name="DOE Joint Genome Institute"/>
            <person name="Kjaerbolling I."/>
            <person name="Vesth T.C."/>
            <person name="Frisvad J.C."/>
            <person name="Nybo J.L."/>
            <person name="Theobald S."/>
            <person name="Kildgaard S."/>
            <person name="Petersen T.I."/>
            <person name="Kuo A."/>
            <person name="Sato A."/>
            <person name="Lyhne E.K."/>
            <person name="Kogle M.E."/>
            <person name="Wiebenga A."/>
            <person name="Kun R.S."/>
            <person name="Lubbers R.J."/>
            <person name="Makela M.R."/>
            <person name="Barry K."/>
            <person name="Chovatia M."/>
            <person name="Clum A."/>
            <person name="Daum C."/>
            <person name="Haridas S."/>
            <person name="He G."/>
            <person name="LaButti K."/>
            <person name="Lipzen A."/>
            <person name="Mondo S."/>
            <person name="Pangilinan J."/>
            <person name="Riley R."/>
            <person name="Salamov A."/>
            <person name="Simmons B.A."/>
            <person name="Magnuson J.K."/>
            <person name="Henrissat B."/>
            <person name="Mortensen U.H."/>
            <person name="Larsen T.O."/>
            <person name="De vries R.P."/>
            <person name="Grigoriev I.V."/>
            <person name="Machida M."/>
            <person name="Baker S.E."/>
            <person name="Andersen M.R."/>
        </authorList>
    </citation>
    <scope>NUCLEOTIDE SEQUENCE [LARGE SCALE GENOMIC DNA]</scope>
    <source>
        <strain evidence="2 3">CBS 117635</strain>
    </source>
</reference>
<keyword evidence="1" id="KW-1133">Transmembrane helix</keyword>
<feature type="non-terminal residue" evidence="2">
    <location>
        <position position="69"/>
    </location>
</feature>
<feature type="transmembrane region" description="Helical" evidence="1">
    <location>
        <begin position="20"/>
        <end position="40"/>
    </location>
</feature>
<name>A0A5N6IUD6_9EURO</name>
<keyword evidence="3" id="KW-1185">Reference proteome</keyword>
<evidence type="ECO:0000313" key="2">
    <source>
        <dbReference type="EMBL" id="KAB8270136.1"/>
    </source>
</evidence>
<proteinExistence type="predicted"/>
<keyword evidence="1" id="KW-0472">Membrane</keyword>
<accession>A0A5N6IUD6</accession>
<keyword evidence="1" id="KW-0812">Transmembrane</keyword>